<evidence type="ECO:0000313" key="2">
    <source>
        <dbReference type="EMBL" id="WFP90504.1"/>
    </source>
</evidence>
<reference evidence="2 3" key="1">
    <citation type="submission" date="2023-03" db="EMBL/GenBank/DDBJ databases">
        <title>Comparative genome and transcriptome analysis combination mining strategies for increasing vitamin B12 production of Ensifer adhaerens strain.</title>
        <authorList>
            <person name="Yongheng L."/>
        </authorList>
    </citation>
    <scope>NUCLEOTIDE SEQUENCE [LARGE SCALE GENOMIC DNA]</scope>
    <source>
        <strain evidence="2 3">Casida A-T305</strain>
    </source>
</reference>
<feature type="transmembrane region" description="Helical" evidence="1">
    <location>
        <begin position="20"/>
        <end position="39"/>
    </location>
</feature>
<proteinExistence type="predicted"/>
<protein>
    <submittedName>
        <fullName evidence="2">Flp family type IVb pilin</fullName>
    </submittedName>
</protein>
<name>A0ABY8HGE7_ENSAD</name>
<evidence type="ECO:0000313" key="3">
    <source>
        <dbReference type="Proteomes" id="UP001214094"/>
    </source>
</evidence>
<dbReference type="Proteomes" id="UP001214094">
    <property type="component" value="Chromosome"/>
</dbReference>
<sequence>MKKIFARLMKDESGATAIEYGLIAALISVALIAGATTLGNSLNSTFNGLGGKLTSTTAGKL</sequence>
<dbReference type="EMBL" id="CP121308">
    <property type="protein sequence ID" value="WFP90504.1"/>
    <property type="molecule type" value="Genomic_DNA"/>
</dbReference>
<evidence type="ECO:0000256" key="1">
    <source>
        <dbReference type="SAM" id="Phobius"/>
    </source>
</evidence>
<keyword evidence="3" id="KW-1185">Reference proteome</keyword>
<dbReference type="RefSeq" id="WP_034805075.1">
    <property type="nucleotide sequence ID" value="NZ_CP015880.1"/>
</dbReference>
<dbReference type="GeneID" id="29519966"/>
<accession>A0ABY8HGE7</accession>
<keyword evidence="1" id="KW-0472">Membrane</keyword>
<dbReference type="Pfam" id="PF04964">
    <property type="entry name" value="Flp_Fap"/>
    <property type="match status" value="1"/>
</dbReference>
<organism evidence="2 3">
    <name type="scientific">Ensifer adhaerens</name>
    <name type="common">Sinorhizobium morelense</name>
    <dbReference type="NCBI Taxonomy" id="106592"/>
    <lineage>
        <taxon>Bacteria</taxon>
        <taxon>Pseudomonadati</taxon>
        <taxon>Pseudomonadota</taxon>
        <taxon>Alphaproteobacteria</taxon>
        <taxon>Hyphomicrobiales</taxon>
        <taxon>Rhizobiaceae</taxon>
        <taxon>Sinorhizobium/Ensifer group</taxon>
        <taxon>Ensifer</taxon>
    </lineage>
</organism>
<keyword evidence="1" id="KW-1133">Transmembrane helix</keyword>
<keyword evidence="1" id="KW-0812">Transmembrane</keyword>
<dbReference type="InterPro" id="IPR007047">
    <property type="entry name" value="Flp_Fap"/>
</dbReference>
<gene>
    <name evidence="2" type="ORF">P4B07_18440</name>
</gene>